<feature type="compositionally biased region" description="Polar residues" evidence="1">
    <location>
        <begin position="339"/>
        <end position="350"/>
    </location>
</feature>
<gene>
    <name evidence="4" type="ORF">GCM10007916_25820</name>
</gene>
<keyword evidence="2" id="KW-1133">Transmembrane helix</keyword>
<evidence type="ECO:0008006" key="6">
    <source>
        <dbReference type="Google" id="ProtNLM"/>
    </source>
</evidence>
<evidence type="ECO:0000256" key="2">
    <source>
        <dbReference type="SAM" id="Phobius"/>
    </source>
</evidence>
<evidence type="ECO:0000256" key="3">
    <source>
        <dbReference type="SAM" id="SignalP"/>
    </source>
</evidence>
<dbReference type="InterPro" id="IPR020012">
    <property type="entry name" value="LysM_FimV"/>
</dbReference>
<dbReference type="NCBIfam" id="TIGR03504">
    <property type="entry name" value="FimV_Cterm"/>
    <property type="match status" value="1"/>
</dbReference>
<sequence length="736" mass="80958">MKRLLLSLICCSPLLFSPSVSFSIDLTGPSEETSLSFEQYGPISQTETLWAVSTKLRPDNSVSVQQTLVAIYKSNPYAFYQGDINKIIPESIIKVPSLNFVQQQTNQEAIKLIERFAIKKKKVAAPVPKKSQVSPVTAKPLPVEKEVTQTAKTVSAVEPTEKQLNSESQLVADQQLIELQAEMDLLNEQYIVATEATQILKLKLQPLNDQISRLSEQLDAEIATQAQLQQIIDDYRAQLDSVEPAPFSGEGTLNKILQAITASLTNLLIAILSPVILLLLIFVALSRIRSKREIAEQEQELAESTAILMQESGQFDVLLTDDVSEAGQEDIDFAEPELNPTSELSRNGADTLTIPDDFSENSLNEEITLDVVDLTEDDELIVAVDIDDLERESSTDDPFGVDTLTNDQSPMAAVDLDDDDPFGIDTLSDDQTLISAVDLDDGQFEPTEDDPFGIAALTDDETPTTAIDLDDEQFNPTEYDPFGIAALTEDDQFESSEDDPFGIAALVDGEQNIDLAEETSISAAEQADLDLAAQWEAQISADSEDMSTAEIDQLFDTPSLSESSTIPEQTAQLEEDSATPIAIDLDIEDDSDAFNFEQAEEVELPEIVEENDLLAQQISDVAFNEEVALPEVADIKENDFIDIETLLENNGPLDKDEPYTEFDLDLGLEEFPDVVDLQENIDIDDDENGVSAQLDLARAYLEIDDKAGAKEILMAVVEVSNGKQRTEIDKLLSRLS</sequence>
<accession>A0ABQ6E2V1</accession>
<feature type="chain" id="PRO_5047479988" description="Pilus assembly protein FimV" evidence="3">
    <location>
        <begin position="24"/>
        <end position="736"/>
    </location>
</feature>
<dbReference type="InterPro" id="IPR038440">
    <property type="entry name" value="FimV_C_sf"/>
</dbReference>
<dbReference type="SUPFAM" id="SSF90257">
    <property type="entry name" value="Myosin rod fragments"/>
    <property type="match status" value="1"/>
</dbReference>
<evidence type="ECO:0000313" key="4">
    <source>
        <dbReference type="EMBL" id="GLS91513.1"/>
    </source>
</evidence>
<keyword evidence="2" id="KW-0812">Transmembrane</keyword>
<dbReference type="Proteomes" id="UP001157353">
    <property type="component" value="Unassembled WGS sequence"/>
</dbReference>
<evidence type="ECO:0000313" key="5">
    <source>
        <dbReference type="Proteomes" id="UP001157353"/>
    </source>
</evidence>
<name>A0ABQ6E2V1_9GAMM</name>
<evidence type="ECO:0000256" key="1">
    <source>
        <dbReference type="SAM" id="MobiDB-lite"/>
    </source>
</evidence>
<organism evidence="4 5">
    <name type="scientific">Psychromonas marina</name>
    <dbReference type="NCBI Taxonomy" id="88364"/>
    <lineage>
        <taxon>Bacteria</taxon>
        <taxon>Pseudomonadati</taxon>
        <taxon>Pseudomonadota</taxon>
        <taxon>Gammaproteobacteria</taxon>
        <taxon>Alteromonadales</taxon>
        <taxon>Psychromonadaceae</taxon>
        <taxon>Psychromonas</taxon>
    </lineage>
</organism>
<keyword evidence="5" id="KW-1185">Reference proteome</keyword>
<feature type="region of interest" description="Disordered" evidence="1">
    <location>
        <begin position="338"/>
        <end position="357"/>
    </location>
</feature>
<feature type="transmembrane region" description="Helical" evidence="2">
    <location>
        <begin position="264"/>
        <end position="285"/>
    </location>
</feature>
<dbReference type="InterPro" id="IPR020011">
    <property type="entry name" value="FimV_C"/>
</dbReference>
<dbReference type="Gene3D" id="1.20.58.2200">
    <property type="match status" value="1"/>
</dbReference>
<keyword evidence="2" id="KW-0472">Membrane</keyword>
<comment type="caution">
    <text evidence="4">The sequence shown here is derived from an EMBL/GenBank/DDBJ whole genome shotgun (WGS) entry which is preliminary data.</text>
</comment>
<proteinExistence type="predicted"/>
<dbReference type="EMBL" id="BSPQ01000013">
    <property type="protein sequence ID" value="GLS91513.1"/>
    <property type="molecule type" value="Genomic_DNA"/>
</dbReference>
<dbReference type="RefSeq" id="WP_284204625.1">
    <property type="nucleotide sequence ID" value="NZ_BSPQ01000013.1"/>
</dbReference>
<feature type="signal peptide" evidence="3">
    <location>
        <begin position="1"/>
        <end position="23"/>
    </location>
</feature>
<dbReference type="NCBIfam" id="TIGR03505">
    <property type="entry name" value="FimV_core"/>
    <property type="match status" value="1"/>
</dbReference>
<keyword evidence="3" id="KW-0732">Signal</keyword>
<reference evidence="5" key="1">
    <citation type="journal article" date="2019" name="Int. J. Syst. Evol. Microbiol.">
        <title>The Global Catalogue of Microorganisms (GCM) 10K type strain sequencing project: providing services to taxonomists for standard genome sequencing and annotation.</title>
        <authorList>
            <consortium name="The Broad Institute Genomics Platform"/>
            <consortium name="The Broad Institute Genome Sequencing Center for Infectious Disease"/>
            <person name="Wu L."/>
            <person name="Ma J."/>
        </authorList>
    </citation>
    <scope>NUCLEOTIDE SEQUENCE [LARGE SCALE GENOMIC DNA]</scope>
    <source>
        <strain evidence="5">NBRC 103166</strain>
    </source>
</reference>
<protein>
    <recommendedName>
        <fullName evidence="6">Pilus assembly protein FimV</fullName>
    </recommendedName>
</protein>